<evidence type="ECO:0000313" key="3">
    <source>
        <dbReference type="Proteomes" id="UP000053647"/>
    </source>
</evidence>
<feature type="non-terminal residue" evidence="2">
    <location>
        <position position="1"/>
    </location>
</feature>
<accession>A0A0C9T0J2</accession>
<evidence type="ECO:0000313" key="2">
    <source>
        <dbReference type="EMBL" id="KIJ04988.1"/>
    </source>
</evidence>
<dbReference type="Proteomes" id="UP000053647">
    <property type="component" value="Unassembled WGS sequence"/>
</dbReference>
<keyword evidence="3" id="KW-1185">Reference proteome</keyword>
<proteinExistence type="predicted"/>
<sequence>MKKLETGLKKVKDSLAARKRKGNVRAEEIPHGKYKDSDRGSEKEIDSKDKDKDMTHLLPSNMKKLVKGFSEFDVAQHLFKKQIVQYNKKKGYDSTNHNTIYYQFTPSKLKGKKVRVQTHGPETSITDRPRQEHFELGQRLQGRPLAVDSSHNSYSDGLGDINKVDSK</sequence>
<protein>
    <submittedName>
        <fullName evidence="2">Uncharacterized protein</fullName>
    </submittedName>
</protein>
<evidence type="ECO:0000256" key="1">
    <source>
        <dbReference type="SAM" id="MobiDB-lite"/>
    </source>
</evidence>
<dbReference type="AlphaFoldDB" id="A0A0C9T0J2"/>
<feature type="region of interest" description="Disordered" evidence="1">
    <location>
        <begin position="139"/>
        <end position="167"/>
    </location>
</feature>
<reference evidence="3" key="2">
    <citation type="submission" date="2015-01" db="EMBL/GenBank/DDBJ databases">
        <title>Evolutionary Origins and Diversification of the Mycorrhizal Mutualists.</title>
        <authorList>
            <consortium name="DOE Joint Genome Institute"/>
            <consortium name="Mycorrhizal Genomics Consortium"/>
            <person name="Kohler A."/>
            <person name="Kuo A."/>
            <person name="Nagy L.G."/>
            <person name="Floudas D."/>
            <person name="Copeland A."/>
            <person name="Barry K.W."/>
            <person name="Cichocki N."/>
            <person name="Veneault-Fourrey C."/>
            <person name="LaButti K."/>
            <person name="Lindquist E.A."/>
            <person name="Lipzen A."/>
            <person name="Lundell T."/>
            <person name="Morin E."/>
            <person name="Murat C."/>
            <person name="Riley R."/>
            <person name="Ohm R."/>
            <person name="Sun H."/>
            <person name="Tunlid A."/>
            <person name="Henrissat B."/>
            <person name="Grigoriev I.V."/>
            <person name="Hibbett D.S."/>
            <person name="Martin F."/>
        </authorList>
    </citation>
    <scope>NUCLEOTIDE SEQUENCE [LARGE SCALE GENOMIC DNA]</scope>
    <source>
        <strain evidence="3">ATCC 200175</strain>
    </source>
</reference>
<feature type="region of interest" description="Disordered" evidence="1">
    <location>
        <begin position="1"/>
        <end position="55"/>
    </location>
</feature>
<feature type="compositionally biased region" description="Basic and acidic residues" evidence="1">
    <location>
        <begin position="24"/>
        <end position="55"/>
    </location>
</feature>
<feature type="compositionally biased region" description="Basic and acidic residues" evidence="1">
    <location>
        <begin position="1"/>
        <end position="16"/>
    </location>
</feature>
<organism evidence="2 3">
    <name type="scientific">Paxillus involutus ATCC 200175</name>
    <dbReference type="NCBI Taxonomy" id="664439"/>
    <lineage>
        <taxon>Eukaryota</taxon>
        <taxon>Fungi</taxon>
        <taxon>Dikarya</taxon>
        <taxon>Basidiomycota</taxon>
        <taxon>Agaricomycotina</taxon>
        <taxon>Agaricomycetes</taxon>
        <taxon>Agaricomycetidae</taxon>
        <taxon>Boletales</taxon>
        <taxon>Paxilineae</taxon>
        <taxon>Paxillaceae</taxon>
        <taxon>Paxillus</taxon>
    </lineage>
</organism>
<reference evidence="2 3" key="1">
    <citation type="submission" date="2014-06" db="EMBL/GenBank/DDBJ databases">
        <authorList>
            <consortium name="DOE Joint Genome Institute"/>
            <person name="Kuo A."/>
            <person name="Kohler A."/>
            <person name="Nagy L.G."/>
            <person name="Floudas D."/>
            <person name="Copeland A."/>
            <person name="Barry K.W."/>
            <person name="Cichocki N."/>
            <person name="Veneault-Fourrey C."/>
            <person name="LaButti K."/>
            <person name="Lindquist E.A."/>
            <person name="Lipzen A."/>
            <person name="Lundell T."/>
            <person name="Morin E."/>
            <person name="Murat C."/>
            <person name="Sun H."/>
            <person name="Tunlid A."/>
            <person name="Henrissat B."/>
            <person name="Grigoriev I.V."/>
            <person name="Hibbett D.S."/>
            <person name="Martin F."/>
            <person name="Nordberg H.P."/>
            <person name="Cantor M.N."/>
            <person name="Hua S.X."/>
        </authorList>
    </citation>
    <scope>NUCLEOTIDE SEQUENCE [LARGE SCALE GENOMIC DNA]</scope>
    <source>
        <strain evidence="2 3">ATCC 200175</strain>
    </source>
</reference>
<gene>
    <name evidence="2" type="ORF">PAXINDRAFT_159190</name>
</gene>
<dbReference type="EMBL" id="KN821345">
    <property type="protein sequence ID" value="KIJ04988.1"/>
    <property type="molecule type" value="Genomic_DNA"/>
</dbReference>
<name>A0A0C9T0J2_PAXIN</name>
<dbReference type="HOGENOM" id="CLU_1598478_0_0_1"/>